<dbReference type="CDD" id="cd04084">
    <property type="entry name" value="CBM6_xylanase-like"/>
    <property type="match status" value="1"/>
</dbReference>
<evidence type="ECO:0000259" key="5">
    <source>
        <dbReference type="PROSITE" id="PS50022"/>
    </source>
</evidence>
<dbReference type="InterPro" id="IPR012938">
    <property type="entry name" value="Glc/Sorbosone_DH"/>
</dbReference>
<evidence type="ECO:0000256" key="1">
    <source>
        <dbReference type="ARBA" id="ARBA00004496"/>
    </source>
</evidence>
<feature type="domain" description="PKD" evidence="6">
    <location>
        <begin position="705"/>
        <end position="786"/>
    </location>
</feature>
<dbReference type="InterPro" id="IPR029062">
    <property type="entry name" value="Class_I_gatase-like"/>
</dbReference>
<comment type="subcellular location">
    <subcellularLocation>
        <location evidence="1">Cytoplasm</location>
    </subcellularLocation>
</comment>
<feature type="region of interest" description="Disordered" evidence="4">
    <location>
        <begin position="415"/>
        <end position="444"/>
    </location>
</feature>
<feature type="domain" description="F5/8 type C" evidence="5">
    <location>
        <begin position="1135"/>
        <end position="1288"/>
    </location>
</feature>
<dbReference type="SUPFAM" id="SSF49299">
    <property type="entry name" value="PKD domain"/>
    <property type="match status" value="1"/>
</dbReference>
<dbReference type="Gene3D" id="2.60.40.10">
    <property type="entry name" value="Immunoglobulins"/>
    <property type="match status" value="3"/>
</dbReference>
<dbReference type="InterPro" id="IPR005084">
    <property type="entry name" value="CBM6"/>
</dbReference>
<dbReference type="InterPro" id="IPR006584">
    <property type="entry name" value="Cellulose-bd_IV"/>
</dbReference>
<dbReference type="Gene3D" id="2.120.10.30">
    <property type="entry name" value="TolB, C-terminal domain"/>
    <property type="match status" value="1"/>
</dbReference>
<dbReference type="NCBIfam" id="NF012200">
    <property type="entry name" value="choice_anch_D"/>
    <property type="match status" value="2"/>
</dbReference>
<proteinExistence type="predicted"/>
<organism evidence="8 9">
    <name type="scientific">Catellatospora aurea</name>
    <dbReference type="NCBI Taxonomy" id="1337874"/>
    <lineage>
        <taxon>Bacteria</taxon>
        <taxon>Bacillati</taxon>
        <taxon>Actinomycetota</taxon>
        <taxon>Actinomycetes</taxon>
        <taxon>Micromonosporales</taxon>
        <taxon>Micromonosporaceae</taxon>
        <taxon>Catellatospora</taxon>
    </lineage>
</organism>
<reference evidence="9" key="1">
    <citation type="journal article" date="2019" name="Int. J. Syst. Evol. Microbiol.">
        <title>The Global Catalogue of Microorganisms (GCM) 10K type strain sequencing project: providing services to taxonomists for standard genome sequencing and annotation.</title>
        <authorList>
            <consortium name="The Broad Institute Genomics Platform"/>
            <consortium name="The Broad Institute Genome Sequencing Center for Infectious Disease"/>
            <person name="Wu L."/>
            <person name="Ma J."/>
        </authorList>
    </citation>
    <scope>NUCLEOTIDE SEQUENCE [LARGE SCALE GENOMIC DNA]</scope>
    <source>
        <strain evidence="9">CGMCC 1.9106</strain>
    </source>
</reference>
<comment type="caution">
    <text evidence="8">The sequence shown here is derived from an EMBL/GenBank/DDBJ whole genome shotgun (WGS) entry which is preliminary data.</text>
</comment>
<dbReference type="PROSITE" id="PS50022">
    <property type="entry name" value="FA58C_3"/>
    <property type="match status" value="2"/>
</dbReference>
<dbReference type="SUPFAM" id="SSF52317">
    <property type="entry name" value="Class I glutamine amidotransferase-like"/>
    <property type="match status" value="1"/>
</dbReference>
<dbReference type="InterPro" id="IPR022409">
    <property type="entry name" value="PKD/Chitinase_dom"/>
</dbReference>
<dbReference type="SUPFAM" id="SSF49785">
    <property type="entry name" value="Galactose-binding domain-like"/>
    <property type="match status" value="3"/>
</dbReference>
<dbReference type="InterPro" id="IPR035986">
    <property type="entry name" value="PKD_dom_sf"/>
</dbReference>
<protein>
    <submittedName>
        <fullName evidence="8">ThuA domain-containing protein</fullName>
    </submittedName>
</protein>
<feature type="domain" description="F5/8 type C" evidence="5">
    <location>
        <begin position="1381"/>
        <end position="1532"/>
    </location>
</feature>
<evidence type="ECO:0000256" key="4">
    <source>
        <dbReference type="SAM" id="MobiDB-lite"/>
    </source>
</evidence>
<dbReference type="Pfam" id="PF00754">
    <property type="entry name" value="F5_F8_type_C"/>
    <property type="match status" value="2"/>
</dbReference>
<keyword evidence="3" id="KW-0732">Signal</keyword>
<dbReference type="Pfam" id="PF06283">
    <property type="entry name" value="ThuA"/>
    <property type="match status" value="1"/>
</dbReference>
<dbReference type="SMART" id="SM00089">
    <property type="entry name" value="PKD"/>
    <property type="match status" value="1"/>
</dbReference>
<name>A0ABW2H5Q2_9ACTN</name>
<evidence type="ECO:0000313" key="8">
    <source>
        <dbReference type="EMBL" id="MFC7246639.1"/>
    </source>
</evidence>
<accession>A0ABW2H5Q2</accession>
<sequence>MPLASPSLHPPLARLLRLLAVAVLAATVSLLAPPQRADAAPFSVLVFSKTAGFRHDSIATGVTAIRNLGTANGFTVDATEDATAFTDTNLAKYAAVVFLSTTGDVLDGTQQAAFERYIRAGGGFAGVHAAADTEYGWAWYGNLVGAYFSSHPAEQTATVKVEDPAHPSTAGLPPLWSRFDEWYSFQTNPRTNAHVLASLDERSYAPGGSAMGADHPVSWCKPYDGGRSWYTALGHTAASYSDPNFLNHLLGGIRTAAGQVAGDCTATSTASFQKVSLDSNTSNPMELDVAPDGRVFYIERDGRVQIVKPSTGTTVTALTLPVFTGNEDGLLGMRLDPGFASNGFIYLYYSPTTGSARNQLSRFTVSGDTISTATEKVLVQVATQRNTCCHAGGSMTFDAAGNLYLATGDNTNPFESNGFAPLDERAGRSDFDSQKSSGNTNDLRGKVLRIKPQADGTYTIPSGNLFAPGTALTRPEIYAMGFRNPFRIGTDPATNTLYVADYGPDAGATDANRGPEGTVEWNIVGQAGNYGWPYCIGANYAYNDYTFPSGPSGAKYNCSAPVNNSPNNTGLTNLPPAQPATVDYDYGGNPLFPEIGGGGAPMGGPVYRYNAASTSDRKWPQYFDGKAIFGEWNQNKLYTMQVTANGRSLVDINQLFGSMSFLRPMDLEFGPDGAMYLIEWGTGFGGNNADSGIYRIDYIAGDQNPIAVAAGNPTSGGVPLTVQFSSAGSRDPAGQPITYAWTFGDGGTSTAANPSHTYTAAGNYNAQLTVRDPGGRTAVANVPITVGNTAPTVTLTAPADGGFFVWGDQVRFTVTVTDPEDGTIDCSRVNVQYYLGHDAHAHPLQGYTGCTGVIQTSMGTGHGDDADIFAVIEASYTDLGGGGAAPQTGRATVKLQPKHKQAEFFNSTGRAPGAIGGGDPGVQREATSDTAGGFQNIGFIEDGDYWSYTPVNLRNITSARFRVASPGSGGRIEVRTGAPNGTLLGTATFGGTGGWQTYTDVTATLSASTTTGPLYLVAKNPSGDTGQGSIFNVNWVDFIGQGVADGSQLQVTPGSLVFGSANVGTTTAAQTVTVSNPGTAAASISSISVSGQYTQTNTCGSSLAAGASCTVSVRFAPTAAGAQNGTLSVANSTTAQPLAVSLTGTGVSGTTNLAIGAAMSASSSNGGFPASAANDDNTGSYWESNNNAFPQWLQADLGSAKQVSSVTLKLPPPSAWGARTQTLAISGSTDGTNFSTLKASAGYLFDPATGNTATASFTAASVRYLRVTITANTGWPAGQVAELQIFGGGSQPSATLAANPTSVVFGNQNVGTTSGGSTVTITNTGTAAASISAVSASSQFAASGCTGTLNAGASCTVTVTFSPTSAGAKTGTLTVTSNATNGSLTVGLTGTGTTVTSSNLALSKPVTAGHVQNYVPGNAVDGDANSYWESPNNAFPQSITVDLGGSASLSSIVLKLPSAWGARTQTLSVLGSTDGSTFTTIVGSATHQFTPSGNTVTITLPANTTARHVRLTFTANTGWPAAQLSDFQVIGIPA</sequence>
<dbReference type="InterPro" id="IPR011041">
    <property type="entry name" value="Quinoprot_gluc/sorb_DH_b-prop"/>
</dbReference>
<dbReference type="Pfam" id="PF15780">
    <property type="entry name" value="ASH"/>
    <property type="match status" value="2"/>
</dbReference>
<dbReference type="Pfam" id="PF03422">
    <property type="entry name" value="CBM_6"/>
    <property type="match status" value="1"/>
</dbReference>
<dbReference type="RefSeq" id="WP_376809434.1">
    <property type="nucleotide sequence ID" value="NZ_JBHTAC010000042.1"/>
</dbReference>
<dbReference type="Gene3D" id="2.60.120.260">
    <property type="entry name" value="Galactose-binding domain-like"/>
    <property type="match status" value="3"/>
</dbReference>
<feature type="domain" description="CBM6" evidence="7">
    <location>
        <begin position="898"/>
        <end position="1039"/>
    </location>
</feature>
<feature type="compositionally biased region" description="Basic and acidic residues" evidence="4">
    <location>
        <begin position="422"/>
        <end position="433"/>
    </location>
</feature>
<evidence type="ECO:0000256" key="2">
    <source>
        <dbReference type="ARBA" id="ARBA00022490"/>
    </source>
</evidence>
<dbReference type="PANTHER" id="PTHR40469">
    <property type="entry name" value="SECRETED GLYCOSYL HYDROLASE"/>
    <property type="match status" value="1"/>
</dbReference>
<dbReference type="PROSITE" id="PS51175">
    <property type="entry name" value="CBM6"/>
    <property type="match status" value="1"/>
</dbReference>
<dbReference type="EMBL" id="JBHTAC010000042">
    <property type="protein sequence ID" value="MFC7246639.1"/>
    <property type="molecule type" value="Genomic_DNA"/>
</dbReference>
<dbReference type="InterPro" id="IPR000421">
    <property type="entry name" value="FA58C"/>
</dbReference>
<dbReference type="SUPFAM" id="SSF50952">
    <property type="entry name" value="Soluble quinoprotein glucose dehydrogenase"/>
    <property type="match status" value="1"/>
</dbReference>
<dbReference type="InterPro" id="IPR011042">
    <property type="entry name" value="6-blade_b-propeller_TolB-like"/>
</dbReference>
<dbReference type="InterPro" id="IPR000601">
    <property type="entry name" value="PKD_dom"/>
</dbReference>
<dbReference type="InterPro" id="IPR013783">
    <property type="entry name" value="Ig-like_fold"/>
</dbReference>
<evidence type="ECO:0000259" key="7">
    <source>
        <dbReference type="PROSITE" id="PS51175"/>
    </source>
</evidence>
<evidence type="ECO:0000313" key="9">
    <source>
        <dbReference type="Proteomes" id="UP001596392"/>
    </source>
</evidence>
<dbReference type="Gene3D" id="3.40.50.880">
    <property type="match status" value="1"/>
</dbReference>
<dbReference type="CDD" id="cd00146">
    <property type="entry name" value="PKD"/>
    <property type="match status" value="1"/>
</dbReference>
<dbReference type="SMART" id="SM00231">
    <property type="entry name" value="FA58C"/>
    <property type="match status" value="2"/>
</dbReference>
<dbReference type="SMART" id="SM00606">
    <property type="entry name" value="CBD_IV"/>
    <property type="match status" value="1"/>
</dbReference>
<dbReference type="InterPro" id="IPR031549">
    <property type="entry name" value="ASH"/>
</dbReference>
<dbReference type="Pfam" id="PF07995">
    <property type="entry name" value="GSDH"/>
    <property type="match status" value="1"/>
</dbReference>
<keyword evidence="2" id="KW-0963">Cytoplasm</keyword>
<dbReference type="InterPro" id="IPR029010">
    <property type="entry name" value="ThuA-like"/>
</dbReference>
<dbReference type="PANTHER" id="PTHR40469:SF2">
    <property type="entry name" value="GALACTOSE-BINDING DOMAIN-LIKE SUPERFAMILY PROTEIN"/>
    <property type="match status" value="1"/>
</dbReference>
<dbReference type="Pfam" id="PF18911">
    <property type="entry name" value="PKD_4"/>
    <property type="match status" value="1"/>
</dbReference>
<keyword evidence="9" id="KW-1185">Reference proteome</keyword>
<dbReference type="InterPro" id="IPR008979">
    <property type="entry name" value="Galactose-bd-like_sf"/>
</dbReference>
<evidence type="ECO:0000259" key="6">
    <source>
        <dbReference type="PROSITE" id="PS50093"/>
    </source>
</evidence>
<evidence type="ECO:0000256" key="3">
    <source>
        <dbReference type="ARBA" id="ARBA00022729"/>
    </source>
</evidence>
<gene>
    <name evidence="8" type="ORF">ACFQO7_29515</name>
</gene>
<dbReference type="PROSITE" id="PS50093">
    <property type="entry name" value="PKD"/>
    <property type="match status" value="1"/>
</dbReference>
<dbReference type="Proteomes" id="UP001596392">
    <property type="component" value="Unassembled WGS sequence"/>
</dbReference>